<sequence>MKSVEFHYRFEIGNLVLLIFSLAVARVMTSKSCVCTTKGNWIVPENYDKNQAPYESENKPTEVFVNIDIMDIDQITEEKMVS</sequence>
<dbReference type="EMBL" id="JABXBU010000002">
    <property type="protein sequence ID" value="KAF8793854.1"/>
    <property type="molecule type" value="Genomic_DNA"/>
</dbReference>
<feature type="signal peptide" evidence="1">
    <location>
        <begin position="1"/>
        <end position="25"/>
    </location>
</feature>
<reference evidence="2" key="2">
    <citation type="submission" date="2020-06" db="EMBL/GenBank/DDBJ databases">
        <authorList>
            <person name="Sheffer M."/>
        </authorList>
    </citation>
    <scope>NUCLEOTIDE SEQUENCE</scope>
</reference>
<protein>
    <submittedName>
        <fullName evidence="2">Uncharacterized protein</fullName>
    </submittedName>
</protein>
<dbReference type="AlphaFoldDB" id="A0A8T0FRR9"/>
<proteinExistence type="predicted"/>
<feature type="chain" id="PRO_5035905175" evidence="1">
    <location>
        <begin position="26"/>
        <end position="82"/>
    </location>
</feature>
<name>A0A8T0FRR9_ARGBR</name>
<keyword evidence="3" id="KW-1185">Reference proteome</keyword>
<evidence type="ECO:0000313" key="2">
    <source>
        <dbReference type="EMBL" id="KAF8793854.1"/>
    </source>
</evidence>
<organism evidence="2 3">
    <name type="scientific">Argiope bruennichi</name>
    <name type="common">Wasp spider</name>
    <name type="synonym">Aranea bruennichi</name>
    <dbReference type="NCBI Taxonomy" id="94029"/>
    <lineage>
        <taxon>Eukaryota</taxon>
        <taxon>Metazoa</taxon>
        <taxon>Ecdysozoa</taxon>
        <taxon>Arthropoda</taxon>
        <taxon>Chelicerata</taxon>
        <taxon>Arachnida</taxon>
        <taxon>Araneae</taxon>
        <taxon>Araneomorphae</taxon>
        <taxon>Entelegynae</taxon>
        <taxon>Araneoidea</taxon>
        <taxon>Araneidae</taxon>
        <taxon>Argiope</taxon>
    </lineage>
</organism>
<keyword evidence="1" id="KW-0732">Signal</keyword>
<dbReference type="Proteomes" id="UP000807504">
    <property type="component" value="Unassembled WGS sequence"/>
</dbReference>
<reference evidence="2" key="1">
    <citation type="journal article" date="2020" name="bioRxiv">
        <title>Chromosome-level reference genome of the European wasp spider Argiope bruennichi: a resource for studies on range expansion and evolutionary adaptation.</title>
        <authorList>
            <person name="Sheffer M.M."/>
            <person name="Hoppe A."/>
            <person name="Krehenwinkel H."/>
            <person name="Uhl G."/>
            <person name="Kuss A.W."/>
            <person name="Jensen L."/>
            <person name="Jensen C."/>
            <person name="Gillespie R.G."/>
            <person name="Hoff K.J."/>
            <person name="Prost S."/>
        </authorList>
    </citation>
    <scope>NUCLEOTIDE SEQUENCE</scope>
</reference>
<evidence type="ECO:0000313" key="3">
    <source>
        <dbReference type="Proteomes" id="UP000807504"/>
    </source>
</evidence>
<gene>
    <name evidence="2" type="ORF">HNY73_001889</name>
</gene>
<comment type="caution">
    <text evidence="2">The sequence shown here is derived from an EMBL/GenBank/DDBJ whole genome shotgun (WGS) entry which is preliminary data.</text>
</comment>
<evidence type="ECO:0000256" key="1">
    <source>
        <dbReference type="SAM" id="SignalP"/>
    </source>
</evidence>
<accession>A0A8T0FRR9</accession>